<keyword evidence="4 12" id="KW-0547">Nucleotide-binding</keyword>
<evidence type="ECO:0000256" key="11">
    <source>
        <dbReference type="PROSITE-ProRule" id="PRU00192"/>
    </source>
</evidence>
<evidence type="ECO:0000313" key="17">
    <source>
        <dbReference type="EMBL" id="CAB3361513.1"/>
    </source>
</evidence>
<dbReference type="PROSITE" id="PS50002">
    <property type="entry name" value="SH3"/>
    <property type="match status" value="1"/>
</dbReference>
<dbReference type="SUPFAM" id="SSF56112">
    <property type="entry name" value="Protein kinase-like (PK-like)"/>
    <property type="match status" value="1"/>
</dbReference>
<dbReference type="InterPro" id="IPR011009">
    <property type="entry name" value="Kinase-like_dom_sf"/>
</dbReference>
<dbReference type="FunFam" id="3.30.200.20:FF:000053">
    <property type="entry name" value="Tyrosine-protein kinase"/>
    <property type="match status" value="1"/>
</dbReference>
<dbReference type="FunFam" id="3.30.505.10:FF:000001">
    <property type="entry name" value="Tyrosine-protein kinase"/>
    <property type="match status" value="1"/>
</dbReference>
<keyword evidence="18" id="KW-1185">Reference proteome</keyword>
<evidence type="ECO:0000256" key="12">
    <source>
        <dbReference type="PROSITE-ProRule" id="PRU10141"/>
    </source>
</evidence>
<dbReference type="GO" id="GO:0030036">
    <property type="term" value="P:actin cytoskeleton organization"/>
    <property type="evidence" value="ECO:0007669"/>
    <property type="project" value="UniProtKB-ARBA"/>
</dbReference>
<evidence type="ECO:0000256" key="5">
    <source>
        <dbReference type="ARBA" id="ARBA00022777"/>
    </source>
</evidence>
<proteinExistence type="inferred from homology"/>
<dbReference type="GO" id="GO:0005524">
    <property type="term" value="F:ATP binding"/>
    <property type="evidence" value="ECO:0007669"/>
    <property type="project" value="UniProtKB-UniRule"/>
</dbReference>
<dbReference type="SMART" id="SM00219">
    <property type="entry name" value="TyrKc"/>
    <property type="match status" value="1"/>
</dbReference>
<dbReference type="SUPFAM" id="SSF50044">
    <property type="entry name" value="SH3-domain"/>
    <property type="match status" value="1"/>
</dbReference>
<keyword evidence="7 10" id="KW-0727">SH2 domain</keyword>
<dbReference type="OrthoDB" id="28230at2759"/>
<dbReference type="PROSITE" id="PS50011">
    <property type="entry name" value="PROTEIN_KINASE_DOM"/>
    <property type="match status" value="1"/>
</dbReference>
<dbReference type="InterPro" id="IPR000980">
    <property type="entry name" value="SH2"/>
</dbReference>
<dbReference type="EC" id="2.7.10.2" evidence="13"/>
<evidence type="ECO:0000256" key="3">
    <source>
        <dbReference type="ARBA" id="ARBA00022679"/>
    </source>
</evidence>
<dbReference type="InterPro" id="IPR036860">
    <property type="entry name" value="SH2_dom_sf"/>
</dbReference>
<evidence type="ECO:0000256" key="9">
    <source>
        <dbReference type="ARBA" id="ARBA00051245"/>
    </source>
</evidence>
<dbReference type="Pfam" id="PF07714">
    <property type="entry name" value="PK_Tyr_Ser-Thr"/>
    <property type="match status" value="1"/>
</dbReference>
<gene>
    <name evidence="17" type="ORF">CLODIP_2_CD15739</name>
</gene>
<dbReference type="InterPro" id="IPR017441">
    <property type="entry name" value="Protein_kinase_ATP_BS"/>
</dbReference>
<dbReference type="GO" id="GO:0007435">
    <property type="term" value="P:salivary gland morphogenesis"/>
    <property type="evidence" value="ECO:0007669"/>
    <property type="project" value="UniProtKB-ARBA"/>
</dbReference>
<name>A0A8S1C0Q1_9INSE</name>
<feature type="domain" description="SH2" evidence="14">
    <location>
        <begin position="127"/>
        <end position="225"/>
    </location>
</feature>
<keyword evidence="1 11" id="KW-0728">SH3 domain</keyword>
<keyword evidence="6 12" id="KW-0067">ATP-binding</keyword>
<dbReference type="EMBL" id="CADEPI010000006">
    <property type="protein sequence ID" value="CAB3361513.1"/>
    <property type="molecule type" value="Genomic_DNA"/>
</dbReference>
<dbReference type="FunFam" id="1.10.510.10:FF:000399">
    <property type="entry name" value="Tyrosine-protein kinase"/>
    <property type="match status" value="1"/>
</dbReference>
<dbReference type="InterPro" id="IPR008266">
    <property type="entry name" value="Tyr_kinase_AS"/>
</dbReference>
<evidence type="ECO:0000256" key="7">
    <source>
        <dbReference type="ARBA" id="ARBA00022999"/>
    </source>
</evidence>
<dbReference type="PROSITE" id="PS50001">
    <property type="entry name" value="SH2"/>
    <property type="match status" value="1"/>
</dbReference>
<dbReference type="CDD" id="cd05034">
    <property type="entry name" value="PTKc_Src_like"/>
    <property type="match status" value="1"/>
</dbReference>
<dbReference type="PRINTS" id="PR00401">
    <property type="entry name" value="SH2DOMAIN"/>
</dbReference>
<dbReference type="SMART" id="SM00326">
    <property type="entry name" value="SH3"/>
    <property type="match status" value="1"/>
</dbReference>
<feature type="domain" description="SH3" evidence="15">
    <location>
        <begin position="60"/>
        <end position="121"/>
    </location>
</feature>
<keyword evidence="8 13" id="KW-0829">Tyrosine-protein kinase</keyword>
<keyword evidence="5 13" id="KW-0418">Kinase</keyword>
<dbReference type="Pfam" id="PF00017">
    <property type="entry name" value="SH2"/>
    <property type="match status" value="1"/>
</dbReference>
<evidence type="ECO:0000256" key="6">
    <source>
        <dbReference type="ARBA" id="ARBA00022840"/>
    </source>
</evidence>
<protein>
    <recommendedName>
        <fullName evidence="13">Tyrosine-protein kinase</fullName>
        <ecNumber evidence="13">2.7.10.2</ecNumber>
    </recommendedName>
</protein>
<evidence type="ECO:0000259" key="15">
    <source>
        <dbReference type="PROSITE" id="PS50002"/>
    </source>
</evidence>
<dbReference type="GO" id="GO:0048468">
    <property type="term" value="P:cell development"/>
    <property type="evidence" value="ECO:0007669"/>
    <property type="project" value="UniProtKB-ARBA"/>
</dbReference>
<dbReference type="InterPro" id="IPR036028">
    <property type="entry name" value="SH3-like_dom_sf"/>
</dbReference>
<dbReference type="SUPFAM" id="SSF55550">
    <property type="entry name" value="SH2 domain"/>
    <property type="match status" value="1"/>
</dbReference>
<dbReference type="Proteomes" id="UP000494165">
    <property type="component" value="Unassembled WGS sequence"/>
</dbReference>
<dbReference type="Gene3D" id="1.10.510.10">
    <property type="entry name" value="Transferase(Phosphotransferase) domain 1"/>
    <property type="match status" value="1"/>
</dbReference>
<evidence type="ECO:0000259" key="16">
    <source>
        <dbReference type="PROSITE" id="PS50011"/>
    </source>
</evidence>
<reference evidence="17 18" key="1">
    <citation type="submission" date="2020-04" db="EMBL/GenBank/DDBJ databases">
        <authorList>
            <person name="Alioto T."/>
            <person name="Alioto T."/>
            <person name="Gomez Garrido J."/>
        </authorList>
    </citation>
    <scope>NUCLEOTIDE SEQUENCE [LARGE SCALE GENOMIC DNA]</scope>
</reference>
<dbReference type="PANTHER" id="PTHR24418">
    <property type="entry name" value="TYROSINE-PROTEIN KINASE"/>
    <property type="match status" value="1"/>
</dbReference>
<dbReference type="CDD" id="cd09933">
    <property type="entry name" value="SH2_Src_family"/>
    <property type="match status" value="1"/>
</dbReference>
<evidence type="ECO:0000256" key="13">
    <source>
        <dbReference type="RuleBase" id="RU362096"/>
    </source>
</evidence>
<dbReference type="PRINTS" id="PR00109">
    <property type="entry name" value="TYRKINASE"/>
</dbReference>
<dbReference type="InterPro" id="IPR000719">
    <property type="entry name" value="Prot_kinase_dom"/>
</dbReference>
<organism evidence="17 18">
    <name type="scientific">Cloeon dipterum</name>
    <dbReference type="NCBI Taxonomy" id="197152"/>
    <lineage>
        <taxon>Eukaryota</taxon>
        <taxon>Metazoa</taxon>
        <taxon>Ecdysozoa</taxon>
        <taxon>Arthropoda</taxon>
        <taxon>Hexapoda</taxon>
        <taxon>Insecta</taxon>
        <taxon>Pterygota</taxon>
        <taxon>Palaeoptera</taxon>
        <taxon>Ephemeroptera</taxon>
        <taxon>Pisciforma</taxon>
        <taxon>Baetidae</taxon>
        <taxon>Cloeon</taxon>
    </lineage>
</organism>
<keyword evidence="2" id="KW-0597">Phosphoprotein</keyword>
<dbReference type="Gene3D" id="3.30.505.10">
    <property type="entry name" value="SH2 domain"/>
    <property type="match status" value="1"/>
</dbReference>
<feature type="binding site" evidence="12">
    <location>
        <position position="277"/>
    </location>
    <ligand>
        <name>ATP</name>
        <dbReference type="ChEBI" id="CHEBI:30616"/>
    </ligand>
</feature>
<dbReference type="AlphaFoldDB" id="A0A8S1C0Q1"/>
<feature type="domain" description="Protein kinase" evidence="16">
    <location>
        <begin position="250"/>
        <end position="501"/>
    </location>
</feature>
<dbReference type="InterPro" id="IPR001452">
    <property type="entry name" value="SH3_domain"/>
</dbReference>
<evidence type="ECO:0000259" key="14">
    <source>
        <dbReference type="PROSITE" id="PS50001"/>
    </source>
</evidence>
<evidence type="ECO:0000256" key="2">
    <source>
        <dbReference type="ARBA" id="ARBA00022553"/>
    </source>
</evidence>
<dbReference type="InterPro" id="IPR020635">
    <property type="entry name" value="Tyr_kinase_cat_dom"/>
</dbReference>
<evidence type="ECO:0000313" key="18">
    <source>
        <dbReference type="Proteomes" id="UP000494165"/>
    </source>
</evidence>
<dbReference type="SMART" id="SM00252">
    <property type="entry name" value="SH2"/>
    <property type="match status" value="1"/>
</dbReference>
<sequence>MGCCCSKPNHARMSLGVEGKPSSNDYVTEGNRMRQRSAQPCDHIRVQRKHEMEMSEFSTSSHKIVVGVFNYQARELADVSFSKGDRMLVIDDSESDWWRVRHLKTNKEGLVPWNFVADERSIESEDWFFGKIVRKEAEKLLLAPENPRGTFLIRNSEHNPSGFSLSVKDWEELRAHHVKHYKIKSLDNGNGFYIATNHVFPSLQSLVQAYSKNALGLCHVLSRPCPKPRPEMWDLSPMLRDQWEIDRNEITLVRKLGQGNFGEVWLGNWRDLPVAVKTLKPGSMSPQAFLEEAAIMKKFRHNRLVALYAVCSREEPILIIQEFMNKGSLLDYLRHEGKENLSLGDLIYIAAQVASGMQYLEKLNLIHRDIAARNILLGDNNVAKICDFGLAKLIEDDEYCPRQGARFPVKWTAPEAIIYNRFTIKSDVWSYGILLMEIFTYGQVPYPGMNTRDVIEALERGYRMPKPTSVPLPDEIYNVMLMCWDNTPEKRPTFEFLQHFFEDFNVTSEIPYREI</sequence>
<dbReference type="PRINTS" id="PR00452">
    <property type="entry name" value="SH3DOMAIN"/>
</dbReference>
<dbReference type="Gene3D" id="3.30.200.20">
    <property type="entry name" value="Phosphorylase Kinase, domain 1"/>
    <property type="match status" value="1"/>
</dbReference>
<evidence type="ECO:0000256" key="1">
    <source>
        <dbReference type="ARBA" id="ARBA00022443"/>
    </source>
</evidence>
<comment type="catalytic activity">
    <reaction evidence="9 13">
        <text>L-tyrosyl-[protein] + ATP = O-phospho-L-tyrosyl-[protein] + ADP + H(+)</text>
        <dbReference type="Rhea" id="RHEA:10596"/>
        <dbReference type="Rhea" id="RHEA-COMP:10136"/>
        <dbReference type="Rhea" id="RHEA-COMP:20101"/>
        <dbReference type="ChEBI" id="CHEBI:15378"/>
        <dbReference type="ChEBI" id="CHEBI:30616"/>
        <dbReference type="ChEBI" id="CHEBI:46858"/>
        <dbReference type="ChEBI" id="CHEBI:61978"/>
        <dbReference type="ChEBI" id="CHEBI:456216"/>
        <dbReference type="EC" id="2.7.10.2"/>
    </reaction>
</comment>
<keyword evidence="3 13" id="KW-0808">Transferase</keyword>
<comment type="similarity">
    <text evidence="13">Belongs to the protein kinase superfamily. Tyr protein kinase family.</text>
</comment>
<evidence type="ECO:0000256" key="8">
    <source>
        <dbReference type="ARBA" id="ARBA00023137"/>
    </source>
</evidence>
<evidence type="ECO:0000256" key="10">
    <source>
        <dbReference type="PROSITE-ProRule" id="PRU00191"/>
    </source>
</evidence>
<dbReference type="InterPro" id="IPR050198">
    <property type="entry name" value="Non-receptor_tyrosine_kinases"/>
</dbReference>
<dbReference type="GO" id="GO:0004715">
    <property type="term" value="F:non-membrane spanning protein tyrosine kinase activity"/>
    <property type="evidence" value="ECO:0007669"/>
    <property type="project" value="UniProtKB-EC"/>
</dbReference>
<comment type="caution">
    <text evidence="17">The sequence shown here is derived from an EMBL/GenBank/DDBJ whole genome shotgun (WGS) entry which is preliminary data.</text>
</comment>
<dbReference type="PROSITE" id="PS00109">
    <property type="entry name" value="PROTEIN_KINASE_TYR"/>
    <property type="match status" value="1"/>
</dbReference>
<dbReference type="GO" id="GO:0007424">
    <property type="term" value="P:open tracheal system development"/>
    <property type="evidence" value="ECO:0007669"/>
    <property type="project" value="UniProtKB-ARBA"/>
</dbReference>
<evidence type="ECO:0000256" key="4">
    <source>
        <dbReference type="ARBA" id="ARBA00022741"/>
    </source>
</evidence>
<dbReference type="GO" id="GO:0002009">
    <property type="term" value="P:morphogenesis of an epithelium"/>
    <property type="evidence" value="ECO:0007669"/>
    <property type="project" value="UniProtKB-ARBA"/>
</dbReference>
<dbReference type="Gene3D" id="2.30.30.40">
    <property type="entry name" value="SH3 Domains"/>
    <property type="match status" value="1"/>
</dbReference>
<dbReference type="Pfam" id="PF00018">
    <property type="entry name" value="SH3_1"/>
    <property type="match status" value="1"/>
</dbReference>
<dbReference type="CDD" id="cd11845">
    <property type="entry name" value="SH3_Src_like"/>
    <property type="match status" value="1"/>
</dbReference>
<dbReference type="PROSITE" id="PS00107">
    <property type="entry name" value="PROTEIN_KINASE_ATP"/>
    <property type="match status" value="1"/>
</dbReference>
<dbReference type="InterPro" id="IPR001245">
    <property type="entry name" value="Ser-Thr/Tyr_kinase_cat_dom"/>
</dbReference>
<accession>A0A8S1C0Q1</accession>